<evidence type="ECO:0000313" key="1">
    <source>
        <dbReference type="EMBL" id="KAF0558214.1"/>
    </source>
</evidence>
<gene>
    <name evidence="1" type="ORF">F8M41_009945</name>
</gene>
<keyword evidence="2" id="KW-1185">Reference proteome</keyword>
<dbReference type="AlphaFoldDB" id="A0A8H4B456"/>
<proteinExistence type="predicted"/>
<comment type="caution">
    <text evidence="1">The sequence shown here is derived from an EMBL/GenBank/DDBJ whole genome shotgun (WGS) entry which is preliminary data.</text>
</comment>
<dbReference type="Proteomes" id="UP000439903">
    <property type="component" value="Unassembled WGS sequence"/>
</dbReference>
<protein>
    <submittedName>
        <fullName evidence="1">Uncharacterized protein</fullName>
    </submittedName>
</protein>
<evidence type="ECO:0000313" key="2">
    <source>
        <dbReference type="Proteomes" id="UP000439903"/>
    </source>
</evidence>
<sequence>MSGHNVEGDYVESLNDDYNYSEVRSECSENSEVSNSDFIEFSDIIAHQHFTVHPGSLKVFMSLCLARYIVSWYGVEDLYSLILNNMVHLICVENGYDISASSFSWIIFNDNSLTNLDFETVIWAYGSNSSYEDFSLKIFLKREIIALDASSGDGNVSDVSEEPGYQEWVSSVSLNLSPIEVEFLNFFKGYSSDDSVDSMASLIPDDHDDQVQEIASTILRRPDVDVSFYANISTNSNGKSLDFFFLDTHKCHFCKRYVCNCWNSYSSIDVIDDDNYDDYSD</sequence>
<dbReference type="EMBL" id="WTPW01000022">
    <property type="protein sequence ID" value="KAF0558214.1"/>
    <property type="molecule type" value="Genomic_DNA"/>
</dbReference>
<accession>A0A8H4B456</accession>
<organism evidence="1 2">
    <name type="scientific">Gigaspora margarita</name>
    <dbReference type="NCBI Taxonomy" id="4874"/>
    <lineage>
        <taxon>Eukaryota</taxon>
        <taxon>Fungi</taxon>
        <taxon>Fungi incertae sedis</taxon>
        <taxon>Mucoromycota</taxon>
        <taxon>Glomeromycotina</taxon>
        <taxon>Glomeromycetes</taxon>
        <taxon>Diversisporales</taxon>
        <taxon>Gigasporaceae</taxon>
        <taxon>Gigaspora</taxon>
    </lineage>
</organism>
<reference evidence="1 2" key="1">
    <citation type="journal article" date="2019" name="Environ. Microbiol.">
        <title>At the nexus of three kingdoms: the genome of the mycorrhizal fungus Gigaspora margarita provides insights into plant, endobacterial and fungal interactions.</title>
        <authorList>
            <person name="Venice F."/>
            <person name="Ghignone S."/>
            <person name="Salvioli di Fossalunga A."/>
            <person name="Amselem J."/>
            <person name="Novero M."/>
            <person name="Xianan X."/>
            <person name="Sedzielewska Toro K."/>
            <person name="Morin E."/>
            <person name="Lipzen A."/>
            <person name="Grigoriev I.V."/>
            <person name="Henrissat B."/>
            <person name="Martin F.M."/>
            <person name="Bonfante P."/>
        </authorList>
    </citation>
    <scope>NUCLEOTIDE SEQUENCE [LARGE SCALE GENOMIC DNA]</scope>
    <source>
        <strain evidence="1 2">BEG34</strain>
    </source>
</reference>
<name>A0A8H4B456_GIGMA</name>